<evidence type="ECO:0000256" key="1">
    <source>
        <dbReference type="ARBA" id="ARBA00004141"/>
    </source>
</evidence>
<evidence type="ECO:0000256" key="3">
    <source>
        <dbReference type="ARBA" id="ARBA00022692"/>
    </source>
</evidence>
<dbReference type="SUPFAM" id="SSF116726">
    <property type="entry name" value="TrkA C-terminal domain-like"/>
    <property type="match status" value="2"/>
</dbReference>
<dbReference type="Pfam" id="PF02080">
    <property type="entry name" value="TrkA_C"/>
    <property type="match status" value="1"/>
</dbReference>
<dbReference type="EMBL" id="CP041253">
    <property type="protein sequence ID" value="QDH80120.1"/>
    <property type="molecule type" value="Genomic_DNA"/>
</dbReference>
<feature type="transmembrane region" description="Helical" evidence="7">
    <location>
        <begin position="532"/>
        <end position="551"/>
    </location>
</feature>
<evidence type="ECO:0000256" key="6">
    <source>
        <dbReference type="ARBA" id="ARBA00023136"/>
    </source>
</evidence>
<proteinExistence type="predicted"/>
<feature type="transmembrane region" description="Helical" evidence="7">
    <location>
        <begin position="92"/>
        <end position="119"/>
    </location>
</feature>
<dbReference type="Gene3D" id="3.30.70.1450">
    <property type="entry name" value="Regulator of K+ conductance, C-terminal domain"/>
    <property type="match status" value="1"/>
</dbReference>
<keyword evidence="3 7" id="KW-0812">Transmembrane</keyword>
<dbReference type="OrthoDB" id="9765532at2"/>
<reference evidence="9 10" key="1">
    <citation type="submission" date="2019-06" db="EMBL/GenBank/DDBJ databases">
        <title>Echinicola alkalisoli sp. nov. isolated from saline soil.</title>
        <authorList>
            <person name="Sun J.-Q."/>
            <person name="Xu L."/>
        </authorList>
    </citation>
    <scope>NUCLEOTIDE SEQUENCE [LARGE SCALE GENOMIC DNA]</scope>
    <source>
        <strain evidence="9 10">LN3S3</strain>
    </source>
</reference>
<evidence type="ECO:0000256" key="7">
    <source>
        <dbReference type="SAM" id="Phobius"/>
    </source>
</evidence>
<dbReference type="AlphaFoldDB" id="A0A514CK05"/>
<evidence type="ECO:0000259" key="8">
    <source>
        <dbReference type="PROSITE" id="PS51202"/>
    </source>
</evidence>
<evidence type="ECO:0000256" key="5">
    <source>
        <dbReference type="ARBA" id="ARBA00022989"/>
    </source>
</evidence>
<comment type="subcellular location">
    <subcellularLocation>
        <location evidence="1">Membrane</location>
        <topology evidence="1">Multi-pass membrane protein</topology>
    </subcellularLocation>
</comment>
<keyword evidence="6 7" id="KW-0472">Membrane</keyword>
<feature type="transmembrane region" description="Helical" evidence="7">
    <location>
        <begin position="28"/>
        <end position="45"/>
    </location>
</feature>
<dbReference type="PANTHER" id="PTHR43652">
    <property type="entry name" value="BASIC AMINO ACID ANTIPORTER YFCC-RELATED"/>
    <property type="match status" value="1"/>
</dbReference>
<dbReference type="Proteomes" id="UP000316614">
    <property type="component" value="Chromosome"/>
</dbReference>
<feature type="transmembrane region" description="Helical" evidence="7">
    <location>
        <begin position="571"/>
        <end position="591"/>
    </location>
</feature>
<sequence>MTPEIITVLSIIGVAMVLFLSEKWSIDTVSIMVMLAFMVTGILTFEEGVAGFSNPATITVGAMFVISAAVFRTGSLNTINILFLRMGRKNEYAFMFTLMVFSGVLSAFINDTAVVALLMPTVLKIAKDTGIAPSKLLMPLSFGALMGGVCTLLGTSTNILVSGIAQSHGAKPFGIFEMSGMGLIFLATGIAYMMIIGQWLIPKRQPSRNISETFDMGDYITEIFVTKKFEDTGKSIKMSRLFTDYNMDPIQVIRKTGEVINAYKYTVIREEDTIRVRCDKDTLTQIRNIQGIELKIDLKLKDEDFRSQGHKLYEMVVPPNSSLINNTVKSIDFRRTYPGLTVLAIRHRNDILHTKLKNTKISAGDVLLVRGDEEMVDQLKGNDSLLIISEDTSPRMVWKKIAFTIFIVAAVITVAAFKLLPIPIAAIFGVVLLILFKSISAEDAYRSVDWKVLFMLAGILSMGTALEKTGAANLLATTLVEQLGNFGPRTIMSVVFLVTFLSTNIMSNNATAALLAPIAISIASALDVSDRPFLMAVTFAASLSFMTPMGYQTNTMIYTPGNYKFTDYLKVGTPLNILFWIIATFCIPIFFPFDK</sequence>
<dbReference type="InterPro" id="IPR036721">
    <property type="entry name" value="RCK_C_sf"/>
</dbReference>
<dbReference type="RefSeq" id="WP_141615357.1">
    <property type="nucleotide sequence ID" value="NZ_CP041253.1"/>
</dbReference>
<dbReference type="PANTHER" id="PTHR43652:SF2">
    <property type="entry name" value="BASIC AMINO ACID ANTIPORTER YFCC-RELATED"/>
    <property type="match status" value="1"/>
</dbReference>
<gene>
    <name evidence="9" type="ORF">FKX85_14180</name>
</gene>
<feature type="transmembrane region" description="Helical" evidence="7">
    <location>
        <begin position="139"/>
        <end position="161"/>
    </location>
</feature>
<dbReference type="InterPro" id="IPR004680">
    <property type="entry name" value="Cit_transptr-like_dom"/>
</dbReference>
<dbReference type="KEGG" id="echi:FKX85_14180"/>
<name>A0A514CK05_9BACT</name>
<feature type="transmembrane region" description="Helical" evidence="7">
    <location>
        <begin position="51"/>
        <end position="71"/>
    </location>
</feature>
<feature type="transmembrane region" description="Helical" evidence="7">
    <location>
        <begin position="403"/>
        <end position="436"/>
    </location>
</feature>
<protein>
    <submittedName>
        <fullName evidence="9">SLC13/DASS family transporter</fullName>
    </submittedName>
</protein>
<feature type="transmembrane region" description="Helical" evidence="7">
    <location>
        <begin position="182"/>
        <end position="201"/>
    </location>
</feature>
<accession>A0A514CK05</accession>
<evidence type="ECO:0000313" key="9">
    <source>
        <dbReference type="EMBL" id="QDH80120.1"/>
    </source>
</evidence>
<evidence type="ECO:0000256" key="4">
    <source>
        <dbReference type="ARBA" id="ARBA00022737"/>
    </source>
</evidence>
<keyword evidence="10" id="KW-1185">Reference proteome</keyword>
<keyword evidence="5 7" id="KW-1133">Transmembrane helix</keyword>
<evidence type="ECO:0000256" key="2">
    <source>
        <dbReference type="ARBA" id="ARBA00022448"/>
    </source>
</evidence>
<evidence type="ECO:0000313" key="10">
    <source>
        <dbReference type="Proteomes" id="UP000316614"/>
    </source>
</evidence>
<dbReference type="GO" id="GO:0006813">
    <property type="term" value="P:potassium ion transport"/>
    <property type="evidence" value="ECO:0007669"/>
    <property type="project" value="InterPro"/>
</dbReference>
<dbReference type="Pfam" id="PF03600">
    <property type="entry name" value="CitMHS"/>
    <property type="match status" value="1"/>
</dbReference>
<dbReference type="GO" id="GO:0005886">
    <property type="term" value="C:plasma membrane"/>
    <property type="evidence" value="ECO:0007669"/>
    <property type="project" value="TreeGrafter"/>
</dbReference>
<feature type="domain" description="RCK C-terminal" evidence="8">
    <location>
        <begin position="300"/>
        <end position="385"/>
    </location>
</feature>
<dbReference type="PROSITE" id="PS51202">
    <property type="entry name" value="RCK_C"/>
    <property type="match status" value="2"/>
</dbReference>
<dbReference type="InterPro" id="IPR006037">
    <property type="entry name" value="RCK_C"/>
</dbReference>
<keyword evidence="2" id="KW-0813">Transport</keyword>
<keyword evidence="4" id="KW-0677">Repeat</keyword>
<dbReference type="GO" id="GO:0008324">
    <property type="term" value="F:monoatomic cation transmembrane transporter activity"/>
    <property type="evidence" value="ECO:0007669"/>
    <property type="project" value="InterPro"/>
</dbReference>
<feature type="domain" description="RCK C-terminal" evidence="8">
    <location>
        <begin position="208"/>
        <end position="292"/>
    </location>
</feature>
<organism evidence="9 10">
    <name type="scientific">Echinicola soli</name>
    <dbReference type="NCBI Taxonomy" id="2591634"/>
    <lineage>
        <taxon>Bacteria</taxon>
        <taxon>Pseudomonadati</taxon>
        <taxon>Bacteroidota</taxon>
        <taxon>Cytophagia</taxon>
        <taxon>Cytophagales</taxon>
        <taxon>Cyclobacteriaceae</taxon>
        <taxon>Echinicola</taxon>
    </lineage>
</organism>
<feature type="transmembrane region" description="Helical" evidence="7">
    <location>
        <begin position="6"/>
        <end position="21"/>
    </location>
</feature>
<dbReference type="InterPro" id="IPR051679">
    <property type="entry name" value="DASS-Related_Transporters"/>
</dbReference>